<name>A0A1M6N7Q3_9BRAD</name>
<keyword evidence="1" id="KW-0378">Hydrolase</keyword>
<dbReference type="OrthoDB" id="7500697at2"/>
<dbReference type="PANTHER" id="PTHR43540:SF6">
    <property type="entry name" value="ISOCHORISMATASE-LIKE DOMAIN-CONTAINING PROTEIN"/>
    <property type="match status" value="1"/>
</dbReference>
<dbReference type="Pfam" id="PF00857">
    <property type="entry name" value="Isochorismatase"/>
    <property type="match status" value="1"/>
</dbReference>
<evidence type="ECO:0000259" key="2">
    <source>
        <dbReference type="Pfam" id="PF00857"/>
    </source>
</evidence>
<evidence type="ECO:0000313" key="4">
    <source>
        <dbReference type="Proteomes" id="UP000189935"/>
    </source>
</evidence>
<protein>
    <submittedName>
        <fullName evidence="3">Nicotinamidase-related amidase</fullName>
    </submittedName>
</protein>
<dbReference type="SUPFAM" id="SSF52499">
    <property type="entry name" value="Isochorismatase-like hydrolases"/>
    <property type="match status" value="1"/>
</dbReference>
<accession>A0A1M6N7Q3</accession>
<organism evidence="3 4">
    <name type="scientific">Bradyrhizobium lablabi</name>
    <dbReference type="NCBI Taxonomy" id="722472"/>
    <lineage>
        <taxon>Bacteria</taxon>
        <taxon>Pseudomonadati</taxon>
        <taxon>Pseudomonadota</taxon>
        <taxon>Alphaproteobacteria</taxon>
        <taxon>Hyphomicrobiales</taxon>
        <taxon>Nitrobacteraceae</taxon>
        <taxon>Bradyrhizobium</taxon>
    </lineage>
</organism>
<dbReference type="EMBL" id="LT670844">
    <property type="protein sequence ID" value="SHJ91702.1"/>
    <property type="molecule type" value="Genomic_DNA"/>
</dbReference>
<proteinExistence type="predicted"/>
<evidence type="ECO:0000256" key="1">
    <source>
        <dbReference type="ARBA" id="ARBA00022801"/>
    </source>
</evidence>
<dbReference type="InterPro" id="IPR036380">
    <property type="entry name" value="Isochorismatase-like_sf"/>
</dbReference>
<evidence type="ECO:0000313" key="3">
    <source>
        <dbReference type="EMBL" id="SHJ91702.1"/>
    </source>
</evidence>
<dbReference type="InterPro" id="IPR050272">
    <property type="entry name" value="Isochorismatase-like_hydrls"/>
</dbReference>
<dbReference type="Proteomes" id="UP000189935">
    <property type="component" value="Chromosome I"/>
</dbReference>
<dbReference type="Gene3D" id="3.40.50.850">
    <property type="entry name" value="Isochorismatase-like"/>
    <property type="match status" value="1"/>
</dbReference>
<reference evidence="3 4" key="1">
    <citation type="submission" date="2016-11" db="EMBL/GenBank/DDBJ databases">
        <authorList>
            <person name="Jaros S."/>
            <person name="Januszkiewicz K."/>
            <person name="Wedrychowicz H."/>
        </authorList>
    </citation>
    <scope>NUCLEOTIDE SEQUENCE [LARGE SCALE GENOMIC DNA]</scope>
    <source>
        <strain evidence="3 4">GAS499</strain>
    </source>
</reference>
<sequence>MATASSSFSKTAIRPISRGIGVDHPKAAVVAIDLHRGHLDMAVATMPTSPEVAARVVAANKRLFDWCRSVGIPVIHQLTSYRDAEEIRANPFWRTRAEDPAATRKNVLRHNIIGGPGCTVMPQLLDPGDFVVDTKKRYDCFLGTDLDFVLRSHGINTLLITGVNTNSCVLATTTAANVRDYAVIVVEDCVDSMDGPELHAAGLACIRTALGLVMDTDAVMALDGLASRRTSPE</sequence>
<dbReference type="AlphaFoldDB" id="A0A1M6N7Q3"/>
<feature type="domain" description="Isochorismatase-like" evidence="2">
    <location>
        <begin position="28"/>
        <end position="217"/>
    </location>
</feature>
<dbReference type="CDD" id="cd00431">
    <property type="entry name" value="cysteine_hydrolases"/>
    <property type="match status" value="1"/>
</dbReference>
<dbReference type="GO" id="GO:0016787">
    <property type="term" value="F:hydrolase activity"/>
    <property type="evidence" value="ECO:0007669"/>
    <property type="project" value="UniProtKB-KW"/>
</dbReference>
<dbReference type="InterPro" id="IPR000868">
    <property type="entry name" value="Isochorismatase-like_dom"/>
</dbReference>
<gene>
    <name evidence="3" type="ORF">SAMN05444159_1889</name>
</gene>
<dbReference type="PANTHER" id="PTHR43540">
    <property type="entry name" value="PEROXYUREIDOACRYLATE/UREIDOACRYLATE AMIDOHYDROLASE-RELATED"/>
    <property type="match status" value="1"/>
</dbReference>